<comment type="caution">
    <text evidence="1">The sequence shown here is derived from an EMBL/GenBank/DDBJ whole genome shotgun (WGS) entry which is preliminary data.</text>
</comment>
<reference evidence="1" key="1">
    <citation type="submission" date="2017-07" db="EMBL/GenBank/DDBJ databases">
        <title>Leptospira spp. isolated from tropical soils.</title>
        <authorList>
            <person name="Thibeaux R."/>
            <person name="Iraola G."/>
            <person name="Ferres I."/>
            <person name="Bierque E."/>
            <person name="Girault D."/>
            <person name="Soupe-Gilbert M.-E."/>
            <person name="Picardeau M."/>
            <person name="Goarant C."/>
        </authorList>
    </citation>
    <scope>NUCLEOTIDE SEQUENCE [LARGE SCALE GENOMIC DNA]</scope>
    <source>
        <strain evidence="1">ATI7-C-A5</strain>
    </source>
</reference>
<proteinExistence type="predicted"/>
<accession>A0A2N0B2W9</accession>
<evidence type="ECO:0000313" key="1">
    <source>
        <dbReference type="EMBL" id="PJZ90865.1"/>
    </source>
</evidence>
<sequence length="116" mass="13583">MPNDSKNFEKTIESKESKITLYKKELIFAIAKIPGYKKKPISTIRHNLNTILLPYHITIPYYTVYHVIIGKSNHPLILTFLSDIGVIHNRMPDRLLKEHSIVNLYIAIKENRRELN</sequence>
<protein>
    <submittedName>
        <fullName evidence="1">Uncharacterized protein</fullName>
    </submittedName>
</protein>
<name>A0A2N0B2W9_9LEPT</name>
<dbReference type="EMBL" id="NPEF01000478">
    <property type="protein sequence ID" value="PJZ90865.1"/>
    <property type="molecule type" value="Genomic_DNA"/>
</dbReference>
<gene>
    <name evidence="1" type="ORF">CH379_21900</name>
</gene>
<dbReference type="AlphaFoldDB" id="A0A2N0B2W9"/>
<organism evidence="1">
    <name type="scientific">Leptospira ellisii</name>
    <dbReference type="NCBI Taxonomy" id="2023197"/>
    <lineage>
        <taxon>Bacteria</taxon>
        <taxon>Pseudomonadati</taxon>
        <taxon>Spirochaetota</taxon>
        <taxon>Spirochaetia</taxon>
        <taxon>Leptospirales</taxon>
        <taxon>Leptospiraceae</taxon>
        <taxon>Leptospira</taxon>
    </lineage>
</organism>